<dbReference type="SUPFAM" id="SSF53335">
    <property type="entry name" value="S-adenosyl-L-methionine-dependent methyltransferases"/>
    <property type="match status" value="1"/>
</dbReference>
<keyword evidence="2" id="KW-1185">Reference proteome</keyword>
<comment type="caution">
    <text evidence="1">The sequence shown here is derived from an EMBL/GenBank/DDBJ whole genome shotgun (WGS) entry which is preliminary data.</text>
</comment>
<evidence type="ECO:0000313" key="1">
    <source>
        <dbReference type="EMBL" id="KAK9891005.1"/>
    </source>
</evidence>
<evidence type="ECO:0000313" key="2">
    <source>
        <dbReference type="Proteomes" id="UP001431783"/>
    </source>
</evidence>
<organism evidence="1 2">
    <name type="scientific">Henosepilachna vigintioctopunctata</name>
    <dbReference type="NCBI Taxonomy" id="420089"/>
    <lineage>
        <taxon>Eukaryota</taxon>
        <taxon>Metazoa</taxon>
        <taxon>Ecdysozoa</taxon>
        <taxon>Arthropoda</taxon>
        <taxon>Hexapoda</taxon>
        <taxon>Insecta</taxon>
        <taxon>Pterygota</taxon>
        <taxon>Neoptera</taxon>
        <taxon>Endopterygota</taxon>
        <taxon>Coleoptera</taxon>
        <taxon>Polyphaga</taxon>
        <taxon>Cucujiformia</taxon>
        <taxon>Coccinelloidea</taxon>
        <taxon>Coccinellidae</taxon>
        <taxon>Epilachninae</taxon>
        <taxon>Epilachnini</taxon>
        <taxon>Henosepilachna</taxon>
    </lineage>
</organism>
<name>A0AAW1VFG4_9CUCU</name>
<proteinExistence type="predicted"/>
<dbReference type="InterPro" id="IPR029063">
    <property type="entry name" value="SAM-dependent_MTases_sf"/>
</dbReference>
<protein>
    <submittedName>
        <fullName evidence="1">Uncharacterized protein</fullName>
    </submittedName>
</protein>
<sequence>MLYGFSRNIKLHYLFGGMLLRNGEFKLAERYFLKAWSNVDEQMENQLSIEKGLTYVAWNLIPRWNFRWLNSIVIQNAYQKAIFKALSAGYKDVLNIRSNCGHLSLYAGTHKSCSSIISIESSNVLQELGKVLVAQHCPHVNHMSFLASSTNSSKFPNSLKSTRDLLVTDMFDSGFLGHGILDTLYTSFRSLMQRKFKVIPSKVKFYLTGICSNDLDKRYRLRNNIPEIKILDDLCLTRIYGKFRYDSEIYVWYNYEVLTETIEFLQIHLEDKKSVEYFLQGKWCKDVHLVGIKEGLINCLLLRYDIYLDDEIIISNDSLNPDNEVGFEHAIFHCKHPISVKPNERLIFGARIDNKQFNFDFKFGKNLTCKTCISMNEEAIIFLNDKKLVNCIIRLSENITDESKLYIADFSVFPLLGLLLAKRGHQIYYFYPNSRVLKFVAHLIRKNAIDVTRIIFIPYYQHINFVPNLKKLDYIFHEPVHQDGSLKLSPVRNIVFKSLEPKVILGNYSVDFVLVYSNCLKNFNEIDSARVEPFVEFTRLNTHSSREQAYFSKVDHEVMSKPITWQILRKNEKVFSVPIVKKGKINGIMIWYTFYGKGDIRFSTEHSSSISRYAFRFPEVQVEKHDEVAISGKYGGGSLLSMTPLFF</sequence>
<accession>A0AAW1VFG4</accession>
<reference evidence="1 2" key="1">
    <citation type="submission" date="2023-03" db="EMBL/GenBank/DDBJ databases">
        <title>Genome insight into feeding habits of ladybird beetles.</title>
        <authorList>
            <person name="Li H.-S."/>
            <person name="Huang Y.-H."/>
            <person name="Pang H."/>
        </authorList>
    </citation>
    <scope>NUCLEOTIDE SEQUENCE [LARGE SCALE GENOMIC DNA]</scope>
    <source>
        <strain evidence="1">SYSU_2023b</strain>
        <tissue evidence="1">Whole body</tissue>
    </source>
</reference>
<dbReference type="Gene3D" id="3.40.50.150">
    <property type="entry name" value="Vaccinia Virus protein VP39"/>
    <property type="match status" value="1"/>
</dbReference>
<dbReference type="AlphaFoldDB" id="A0AAW1VFG4"/>
<gene>
    <name evidence="1" type="ORF">WA026_013339</name>
</gene>
<dbReference type="Gene3D" id="2.70.160.11">
    <property type="entry name" value="Hnrnp arginine n-methyltransferase1"/>
    <property type="match status" value="1"/>
</dbReference>
<dbReference type="EMBL" id="JARQZJ010000127">
    <property type="protein sequence ID" value="KAK9891005.1"/>
    <property type="molecule type" value="Genomic_DNA"/>
</dbReference>
<dbReference type="Proteomes" id="UP001431783">
    <property type="component" value="Unassembled WGS sequence"/>
</dbReference>